<name>A0ACC1IH49_9FUNG</name>
<protein>
    <submittedName>
        <fullName evidence="1">Uncharacterized protein</fullName>
    </submittedName>
</protein>
<proteinExistence type="predicted"/>
<reference evidence="1" key="1">
    <citation type="submission" date="2022-07" db="EMBL/GenBank/DDBJ databases">
        <title>Phylogenomic reconstructions and comparative analyses of Kickxellomycotina fungi.</title>
        <authorList>
            <person name="Reynolds N.K."/>
            <person name="Stajich J.E."/>
            <person name="Barry K."/>
            <person name="Grigoriev I.V."/>
            <person name="Crous P."/>
            <person name="Smith M.E."/>
        </authorList>
    </citation>
    <scope>NUCLEOTIDE SEQUENCE</scope>
    <source>
        <strain evidence="1">Benny 63K</strain>
    </source>
</reference>
<sequence>MPSVKQCVSSGIQQQQEPLLGQMASTPMYTPMYTPPYSMSCDPQDTFEGSELFTKKTYAGYRFPHEDVTVRIMDIDSGEFLKQFAHR</sequence>
<keyword evidence="2" id="KW-1185">Reference proteome</keyword>
<comment type="caution">
    <text evidence="1">The sequence shown here is derived from an EMBL/GenBank/DDBJ whole genome shotgun (WGS) entry which is preliminary data.</text>
</comment>
<gene>
    <name evidence="1" type="ORF">LPJ66_004750</name>
</gene>
<organism evidence="1 2">
    <name type="scientific">Kickxella alabastrina</name>
    <dbReference type="NCBI Taxonomy" id="61397"/>
    <lineage>
        <taxon>Eukaryota</taxon>
        <taxon>Fungi</taxon>
        <taxon>Fungi incertae sedis</taxon>
        <taxon>Zoopagomycota</taxon>
        <taxon>Kickxellomycotina</taxon>
        <taxon>Kickxellomycetes</taxon>
        <taxon>Kickxellales</taxon>
        <taxon>Kickxellaceae</taxon>
        <taxon>Kickxella</taxon>
    </lineage>
</organism>
<dbReference type="EMBL" id="JANBPG010000599">
    <property type="protein sequence ID" value="KAJ1895174.1"/>
    <property type="molecule type" value="Genomic_DNA"/>
</dbReference>
<evidence type="ECO:0000313" key="1">
    <source>
        <dbReference type="EMBL" id="KAJ1895174.1"/>
    </source>
</evidence>
<dbReference type="Proteomes" id="UP001150581">
    <property type="component" value="Unassembled WGS sequence"/>
</dbReference>
<accession>A0ACC1IH49</accession>
<evidence type="ECO:0000313" key="2">
    <source>
        <dbReference type="Proteomes" id="UP001150581"/>
    </source>
</evidence>